<feature type="compositionally biased region" description="Polar residues" evidence="1">
    <location>
        <begin position="60"/>
        <end position="75"/>
    </location>
</feature>
<keyword evidence="3" id="KW-1185">Reference proteome</keyword>
<accession>A0A9P8I3C8</accession>
<feature type="compositionally biased region" description="Polar residues" evidence="1">
    <location>
        <begin position="1"/>
        <end position="11"/>
    </location>
</feature>
<comment type="caution">
    <text evidence="2">The sequence shown here is derived from an EMBL/GenBank/DDBJ whole genome shotgun (WGS) entry which is preliminary data.</text>
</comment>
<feature type="region of interest" description="Disordered" evidence="1">
    <location>
        <begin position="200"/>
        <end position="221"/>
    </location>
</feature>
<sequence>MGNNQNSSNNGHYARSGVPHLSTNILSPNPSQSSIATQSSFPGYQESVVTDFNLITNSTPPTISVGGTRQTSANLTHRPHLPNTNTTTPFLVGDDTQPYLAAFNSLGGNNNESNGDYRTPGWIPYDLGMTKLAPPLACVNPFITGHPAQQRHNPSAGYNGSNEILQQVALGGPQLLPLVQAILRPAGSYLNEGDYRTPSTNLRAYAPPPLLPPRPPPPPLMDPNLALREPIPYYLIPQYVPPTPPANNLPIAHQAVILHPTPNLPLRLPLSPSQSPLHHPMHLPNNSNNDDSGSSDGSNSSATPAPSAPGPSNADPTSPATSNPSTPARP</sequence>
<evidence type="ECO:0000256" key="1">
    <source>
        <dbReference type="SAM" id="MobiDB-lite"/>
    </source>
</evidence>
<evidence type="ECO:0000313" key="3">
    <source>
        <dbReference type="Proteomes" id="UP000698800"/>
    </source>
</evidence>
<dbReference type="Proteomes" id="UP000698800">
    <property type="component" value="Unassembled WGS sequence"/>
</dbReference>
<reference evidence="2" key="1">
    <citation type="submission" date="2021-03" db="EMBL/GenBank/DDBJ databases">
        <title>Comparative genomics and phylogenomic investigation of the class Geoglossomycetes provide insights into ecological specialization and systematics.</title>
        <authorList>
            <person name="Melie T."/>
            <person name="Pirro S."/>
            <person name="Miller A.N."/>
            <person name="Quandt A."/>
        </authorList>
    </citation>
    <scope>NUCLEOTIDE SEQUENCE</scope>
    <source>
        <strain evidence="2">GBOQ0MN5Z8</strain>
    </source>
</reference>
<proteinExistence type="predicted"/>
<feature type="compositionally biased region" description="Pro residues" evidence="1">
    <location>
        <begin position="206"/>
        <end position="221"/>
    </location>
</feature>
<feature type="compositionally biased region" description="Polar residues" evidence="1">
    <location>
        <begin position="21"/>
        <end position="39"/>
    </location>
</feature>
<feature type="region of interest" description="Disordered" evidence="1">
    <location>
        <begin position="1"/>
        <end position="39"/>
    </location>
</feature>
<feature type="region of interest" description="Disordered" evidence="1">
    <location>
        <begin position="60"/>
        <end position="85"/>
    </location>
</feature>
<feature type="region of interest" description="Disordered" evidence="1">
    <location>
        <begin position="267"/>
        <end position="330"/>
    </location>
</feature>
<organism evidence="2 3">
    <name type="scientific">Glutinoglossum americanum</name>
    <dbReference type="NCBI Taxonomy" id="1670608"/>
    <lineage>
        <taxon>Eukaryota</taxon>
        <taxon>Fungi</taxon>
        <taxon>Dikarya</taxon>
        <taxon>Ascomycota</taxon>
        <taxon>Pezizomycotina</taxon>
        <taxon>Geoglossomycetes</taxon>
        <taxon>Geoglossales</taxon>
        <taxon>Geoglossaceae</taxon>
        <taxon>Glutinoglossum</taxon>
    </lineage>
</organism>
<gene>
    <name evidence="2" type="ORF">FGG08_005392</name>
</gene>
<name>A0A9P8I3C8_9PEZI</name>
<dbReference type="AlphaFoldDB" id="A0A9P8I3C8"/>
<protein>
    <submittedName>
        <fullName evidence="2">Uncharacterized protein</fullName>
    </submittedName>
</protein>
<evidence type="ECO:0000313" key="2">
    <source>
        <dbReference type="EMBL" id="KAH0537942.1"/>
    </source>
</evidence>
<dbReference type="EMBL" id="JAGHQL010000127">
    <property type="protein sequence ID" value="KAH0537942.1"/>
    <property type="molecule type" value="Genomic_DNA"/>
</dbReference>